<evidence type="ECO:0000256" key="4">
    <source>
        <dbReference type="SAM" id="Phobius"/>
    </source>
</evidence>
<dbReference type="PANTHER" id="PTHR11360:SF304">
    <property type="entry name" value="MFS DOMAIN-CONTAINING PROTEIN"/>
    <property type="match status" value="1"/>
</dbReference>
<gene>
    <name evidence="6" type="ORF">ACFOE0_16415</name>
</gene>
<reference evidence="7" key="1">
    <citation type="journal article" date="2019" name="Int. J. Syst. Evol. Microbiol.">
        <title>The Global Catalogue of Microorganisms (GCM) 10K type strain sequencing project: providing services to taxonomists for standard genome sequencing and annotation.</title>
        <authorList>
            <consortium name="The Broad Institute Genomics Platform"/>
            <consortium name="The Broad Institute Genome Sequencing Center for Infectious Disease"/>
            <person name="Wu L."/>
            <person name="Ma J."/>
        </authorList>
    </citation>
    <scope>NUCLEOTIDE SEQUENCE [LARGE SCALE GENOMIC DNA]</scope>
    <source>
        <strain evidence="7">KCTC 52277</strain>
    </source>
</reference>
<evidence type="ECO:0000259" key="5">
    <source>
        <dbReference type="PROSITE" id="PS50850"/>
    </source>
</evidence>
<feature type="transmembrane region" description="Helical" evidence="4">
    <location>
        <begin position="75"/>
        <end position="93"/>
    </location>
</feature>
<dbReference type="CDD" id="cd17353">
    <property type="entry name" value="MFS_OFA_like"/>
    <property type="match status" value="1"/>
</dbReference>
<feature type="transmembrane region" description="Helical" evidence="4">
    <location>
        <begin position="165"/>
        <end position="184"/>
    </location>
</feature>
<dbReference type="InterPro" id="IPR011701">
    <property type="entry name" value="MFS"/>
</dbReference>
<dbReference type="PROSITE" id="PS50850">
    <property type="entry name" value="MFS"/>
    <property type="match status" value="1"/>
</dbReference>
<keyword evidence="1 4" id="KW-0812">Transmembrane</keyword>
<keyword evidence="3 4" id="KW-0472">Membrane</keyword>
<feature type="domain" description="Major facilitator superfamily (MFS) profile" evidence="5">
    <location>
        <begin position="6"/>
        <end position="398"/>
    </location>
</feature>
<evidence type="ECO:0000313" key="7">
    <source>
        <dbReference type="Proteomes" id="UP001595621"/>
    </source>
</evidence>
<feature type="transmembrane region" description="Helical" evidence="4">
    <location>
        <begin position="254"/>
        <end position="276"/>
    </location>
</feature>
<evidence type="ECO:0000256" key="3">
    <source>
        <dbReference type="ARBA" id="ARBA00023136"/>
    </source>
</evidence>
<feature type="transmembrane region" description="Helical" evidence="4">
    <location>
        <begin position="310"/>
        <end position="332"/>
    </location>
</feature>
<evidence type="ECO:0000256" key="2">
    <source>
        <dbReference type="ARBA" id="ARBA00022989"/>
    </source>
</evidence>
<feature type="transmembrane region" description="Helical" evidence="4">
    <location>
        <begin position="283"/>
        <end position="304"/>
    </location>
</feature>
<dbReference type="Gene3D" id="1.20.1250.20">
    <property type="entry name" value="MFS general substrate transporter like domains"/>
    <property type="match status" value="1"/>
</dbReference>
<dbReference type="SUPFAM" id="SSF103473">
    <property type="entry name" value="MFS general substrate transporter"/>
    <property type="match status" value="1"/>
</dbReference>
<keyword evidence="2 4" id="KW-1133">Transmembrane helix</keyword>
<feature type="transmembrane region" description="Helical" evidence="4">
    <location>
        <begin position="344"/>
        <end position="364"/>
    </location>
</feature>
<dbReference type="Proteomes" id="UP001595621">
    <property type="component" value="Unassembled WGS sequence"/>
</dbReference>
<dbReference type="Pfam" id="PF07690">
    <property type="entry name" value="MFS_1"/>
    <property type="match status" value="1"/>
</dbReference>
<accession>A0ABV7GKZ5</accession>
<dbReference type="PANTHER" id="PTHR11360">
    <property type="entry name" value="MONOCARBOXYLATE TRANSPORTER"/>
    <property type="match status" value="1"/>
</dbReference>
<sequence>MKTLSRARQILIAGFCINLCIGILFTWSVFKKALVMDLGWSNAEASMPYTIAIVTFSISLLLAGIIQDRFGPRRVLIAGTLLSGIGLIASGFGTTPDMLIVSFGLIAGGGIGFAYACLAPAAMKWFAPSRRGVVNGLIAAGFGLAGVYLAPLITTLIGGWGIEKAFIFLGAALLLIAVPLACTITNPPEGYVAADNGDAVQKQQPIREEINWRGMMRTPQFYGLWFMYLCASSTGLMIIGNITSIAAVQTDMAGAAHLVVILALFNTFGRVGAGWLNDKIGGLSTLGISFVLQIANMLMFPYYAGEMGMMLGAALAGVSYGTLPAVFPSLTANFYGLKNYGTNYGVVYTSWGVSGFIGPIIAAFAVDSTGTYELAYFASVGIMSLALMVCLMMAQAAFRKRALEAKAKLAESAADVTGAAETLTSAQAR</sequence>
<evidence type="ECO:0000313" key="6">
    <source>
        <dbReference type="EMBL" id="MFC3139752.1"/>
    </source>
</evidence>
<feature type="transmembrane region" description="Helical" evidence="4">
    <location>
        <begin position="99"/>
        <end position="121"/>
    </location>
</feature>
<dbReference type="EMBL" id="JBHRTD010000017">
    <property type="protein sequence ID" value="MFC3139752.1"/>
    <property type="molecule type" value="Genomic_DNA"/>
</dbReference>
<organism evidence="6 7">
    <name type="scientific">Shewanella submarina</name>
    <dbReference type="NCBI Taxonomy" id="2016376"/>
    <lineage>
        <taxon>Bacteria</taxon>
        <taxon>Pseudomonadati</taxon>
        <taxon>Pseudomonadota</taxon>
        <taxon>Gammaproteobacteria</taxon>
        <taxon>Alteromonadales</taxon>
        <taxon>Shewanellaceae</taxon>
        <taxon>Shewanella</taxon>
    </lineage>
</organism>
<protein>
    <submittedName>
        <fullName evidence="6">OFA family MFS transporter</fullName>
    </submittedName>
</protein>
<dbReference type="RefSeq" id="WP_248936253.1">
    <property type="nucleotide sequence ID" value="NZ_JAKILF010000004.1"/>
</dbReference>
<dbReference type="InterPro" id="IPR050327">
    <property type="entry name" value="Proton-linked_MCT"/>
</dbReference>
<name>A0ABV7GKZ5_9GAMM</name>
<comment type="caution">
    <text evidence="6">The sequence shown here is derived from an EMBL/GenBank/DDBJ whole genome shotgun (WGS) entry which is preliminary data.</text>
</comment>
<feature type="transmembrane region" description="Helical" evidence="4">
    <location>
        <begin position="376"/>
        <end position="398"/>
    </location>
</feature>
<feature type="transmembrane region" description="Helical" evidence="4">
    <location>
        <begin position="7"/>
        <end position="27"/>
    </location>
</feature>
<evidence type="ECO:0000256" key="1">
    <source>
        <dbReference type="ARBA" id="ARBA00022692"/>
    </source>
</evidence>
<proteinExistence type="predicted"/>
<feature type="transmembrane region" description="Helical" evidence="4">
    <location>
        <begin position="133"/>
        <end position="153"/>
    </location>
</feature>
<dbReference type="InterPro" id="IPR036259">
    <property type="entry name" value="MFS_trans_sf"/>
</dbReference>
<keyword evidence="7" id="KW-1185">Reference proteome</keyword>
<feature type="transmembrane region" description="Helical" evidence="4">
    <location>
        <begin position="222"/>
        <end position="248"/>
    </location>
</feature>
<dbReference type="InterPro" id="IPR020846">
    <property type="entry name" value="MFS_dom"/>
</dbReference>
<feature type="transmembrane region" description="Helical" evidence="4">
    <location>
        <begin position="47"/>
        <end position="66"/>
    </location>
</feature>